<keyword evidence="2" id="KW-0732">Signal</keyword>
<name>A0A387HSG9_9ACTN</name>
<feature type="compositionally biased region" description="Low complexity" evidence="1">
    <location>
        <begin position="67"/>
        <end position="90"/>
    </location>
</feature>
<accession>A0A387HSG9</accession>
<proteinExistence type="predicted"/>
<dbReference type="OrthoDB" id="4330408at2"/>
<dbReference type="RefSeq" id="WP_120726991.1">
    <property type="nucleotide sequence ID" value="NZ_CP032698.1"/>
</dbReference>
<evidence type="ECO:0000256" key="2">
    <source>
        <dbReference type="SAM" id="SignalP"/>
    </source>
</evidence>
<dbReference type="KEGG" id="shun:DWB77_07387"/>
<gene>
    <name evidence="3" type="ORF">DWB77_07387</name>
</gene>
<keyword evidence="4" id="KW-1185">Reference proteome</keyword>
<evidence type="ECO:0008006" key="5">
    <source>
        <dbReference type="Google" id="ProtNLM"/>
    </source>
</evidence>
<protein>
    <recommendedName>
        <fullName evidence="5">IgA FC receptor</fullName>
    </recommendedName>
</protein>
<dbReference type="PROSITE" id="PS51257">
    <property type="entry name" value="PROKAR_LIPOPROTEIN"/>
    <property type="match status" value="1"/>
</dbReference>
<sequence length="154" mass="16493">MRIPRLPLVVLALLAGTGCAYITPESQAPARELAPHGGRMAPAAPSPFWPEPVQAPARETLAPAFGPASPTTPADTTAARPPRPLLGPGREPSQRTDTSGHRGRTPRLTRRPSPAPRPRPRAQPSYDARIVCSWAQNTGLDPSVVRACRQQLDH</sequence>
<evidence type="ECO:0000313" key="4">
    <source>
        <dbReference type="Proteomes" id="UP000271554"/>
    </source>
</evidence>
<feature type="signal peptide" evidence="2">
    <location>
        <begin position="1"/>
        <end position="20"/>
    </location>
</feature>
<feature type="compositionally biased region" description="Basic residues" evidence="1">
    <location>
        <begin position="101"/>
        <end position="110"/>
    </location>
</feature>
<feature type="region of interest" description="Disordered" evidence="1">
    <location>
        <begin position="32"/>
        <end position="127"/>
    </location>
</feature>
<dbReference type="EMBL" id="CP032698">
    <property type="protein sequence ID" value="AYG85170.1"/>
    <property type="molecule type" value="Genomic_DNA"/>
</dbReference>
<dbReference type="AlphaFoldDB" id="A0A387HSG9"/>
<evidence type="ECO:0000256" key="1">
    <source>
        <dbReference type="SAM" id="MobiDB-lite"/>
    </source>
</evidence>
<feature type="chain" id="PRO_5039237443" description="IgA FC receptor" evidence="2">
    <location>
        <begin position="21"/>
        <end position="154"/>
    </location>
</feature>
<reference evidence="3 4" key="1">
    <citation type="submission" date="2018-10" db="EMBL/GenBank/DDBJ databases">
        <title>Relationship between Morphology and Antimicrobial Activity in Streptomyces.</title>
        <authorList>
            <person name="Kang H.J."/>
            <person name="Kim S.B."/>
        </authorList>
    </citation>
    <scope>NUCLEOTIDE SEQUENCE [LARGE SCALE GENOMIC DNA]</scope>
    <source>
        <strain evidence="3 4">BH38</strain>
    </source>
</reference>
<dbReference type="Proteomes" id="UP000271554">
    <property type="component" value="Chromosome"/>
</dbReference>
<organism evidence="3 4">
    <name type="scientific">Streptomyces hundungensis</name>
    <dbReference type="NCBI Taxonomy" id="1077946"/>
    <lineage>
        <taxon>Bacteria</taxon>
        <taxon>Bacillati</taxon>
        <taxon>Actinomycetota</taxon>
        <taxon>Actinomycetes</taxon>
        <taxon>Kitasatosporales</taxon>
        <taxon>Streptomycetaceae</taxon>
        <taxon>Streptomyces</taxon>
    </lineage>
</organism>
<evidence type="ECO:0000313" key="3">
    <source>
        <dbReference type="EMBL" id="AYG85170.1"/>
    </source>
</evidence>